<dbReference type="KEGG" id="miz:BAB75_09395"/>
<evidence type="ECO:0000313" key="4">
    <source>
        <dbReference type="Proteomes" id="UP000037843"/>
    </source>
</evidence>
<feature type="transmembrane region" description="Helical" evidence="1">
    <location>
        <begin position="109"/>
        <end position="128"/>
    </location>
</feature>
<evidence type="ECO:0000313" key="2">
    <source>
        <dbReference type="EMBL" id="KPG14493.1"/>
    </source>
</evidence>
<organism evidence="2 4">
    <name type="scientific">Mycobacteroides immunogenum</name>
    <dbReference type="NCBI Taxonomy" id="83262"/>
    <lineage>
        <taxon>Bacteria</taxon>
        <taxon>Bacillati</taxon>
        <taxon>Actinomycetota</taxon>
        <taxon>Actinomycetes</taxon>
        <taxon>Mycobacteriales</taxon>
        <taxon>Mycobacteriaceae</taxon>
        <taxon>Mycobacteroides</taxon>
    </lineage>
</organism>
<protein>
    <submittedName>
        <fullName evidence="2">Uncharacterized protein</fullName>
    </submittedName>
</protein>
<evidence type="ECO:0000313" key="3">
    <source>
        <dbReference type="EMBL" id="KPG30203.1"/>
    </source>
</evidence>
<dbReference type="AlphaFoldDB" id="A0A7V8LRA6"/>
<feature type="transmembrane region" description="Helical" evidence="1">
    <location>
        <begin position="55"/>
        <end position="76"/>
    </location>
</feature>
<reference evidence="4 5" key="1">
    <citation type="submission" date="2015-09" db="EMBL/GenBank/DDBJ databases">
        <title>Genome Sequences of Mycobacterium immunogenum Isolates, Recuperated from a Chloraminated Drinking Water Distribution System Simulator Subjected to Episodes of Nitrification.</title>
        <authorList>
            <person name="Gomez-Alvarez V."/>
            <person name="Revetta R.P."/>
        </authorList>
    </citation>
    <scope>NUCLEOTIDE SEQUENCE [LARGE SCALE GENOMIC DNA]</scope>
    <source>
        <strain evidence="2 4">H008</strain>
        <strain evidence="3 5">H076</strain>
    </source>
</reference>
<dbReference type="GeneID" id="45764112"/>
<dbReference type="RefSeq" id="WP_043075838.1">
    <property type="nucleotide sequence ID" value="NZ_CP011530.1"/>
</dbReference>
<feature type="transmembrane region" description="Helical" evidence="1">
    <location>
        <begin position="82"/>
        <end position="100"/>
    </location>
</feature>
<keyword evidence="1" id="KW-0472">Membrane</keyword>
<dbReference type="Proteomes" id="UP000037962">
    <property type="component" value="Unassembled WGS sequence"/>
</dbReference>
<dbReference type="EMBL" id="LJFS01000027">
    <property type="protein sequence ID" value="KPG30203.1"/>
    <property type="molecule type" value="Genomic_DNA"/>
</dbReference>
<comment type="caution">
    <text evidence="2">The sequence shown here is derived from an EMBL/GenBank/DDBJ whole genome shotgun (WGS) entry which is preliminary data.</text>
</comment>
<name>A0A7V8LRA6_9MYCO</name>
<keyword evidence="5" id="KW-1185">Reference proteome</keyword>
<keyword evidence="1" id="KW-1133">Transmembrane helix</keyword>
<dbReference type="Proteomes" id="UP000037843">
    <property type="component" value="Unassembled WGS sequence"/>
</dbReference>
<dbReference type="EMBL" id="LJFO01000003">
    <property type="protein sequence ID" value="KPG14493.1"/>
    <property type="molecule type" value="Genomic_DNA"/>
</dbReference>
<gene>
    <name evidence="2" type="ORF">AN908_08200</name>
    <name evidence="3" type="ORF">AN912_19360</name>
</gene>
<feature type="transmembrane region" description="Helical" evidence="1">
    <location>
        <begin position="20"/>
        <end position="43"/>
    </location>
</feature>
<evidence type="ECO:0000313" key="5">
    <source>
        <dbReference type="Proteomes" id="UP000037962"/>
    </source>
</evidence>
<proteinExistence type="predicted"/>
<sequence length="143" mass="15251">MSTVEILADLPPEEPIVDPHWLALAGTSLLALVAIGGLATAYARFSDDRENAEPWWPFAAGLLGLFEYWRALGSAFDDLPRIGLAVAIIAVVGAPTLVVASRARKRGEAVFIAAAAVFVFTLVGLPAHDAPHHHYPPPASTYR</sequence>
<evidence type="ECO:0000256" key="1">
    <source>
        <dbReference type="SAM" id="Phobius"/>
    </source>
</evidence>
<keyword evidence="1" id="KW-0812">Transmembrane</keyword>
<accession>A0A7V8LRA6</accession>